<keyword evidence="8" id="KW-1185">Reference proteome</keyword>
<dbReference type="PANTHER" id="PTHR34478:SF2">
    <property type="entry name" value="MEMBRANE PROTEIN"/>
    <property type="match status" value="1"/>
</dbReference>
<dbReference type="PANTHER" id="PTHR34478">
    <property type="entry name" value="PROTEIN LEMA"/>
    <property type="match status" value="1"/>
</dbReference>
<evidence type="ECO:0000256" key="4">
    <source>
        <dbReference type="ARBA" id="ARBA00022989"/>
    </source>
</evidence>
<dbReference type="InterPro" id="IPR023353">
    <property type="entry name" value="LemA-like_dom_sf"/>
</dbReference>
<dbReference type="GO" id="GO:0016020">
    <property type="term" value="C:membrane"/>
    <property type="evidence" value="ECO:0007669"/>
    <property type="project" value="UniProtKB-SubCell"/>
</dbReference>
<dbReference type="Pfam" id="PF04011">
    <property type="entry name" value="LemA"/>
    <property type="match status" value="1"/>
</dbReference>
<name>A0A562T3P8_9HYPH</name>
<keyword evidence="5 6" id="KW-0472">Membrane</keyword>
<feature type="transmembrane region" description="Helical" evidence="6">
    <location>
        <begin position="6"/>
        <end position="25"/>
    </location>
</feature>
<keyword evidence="3 6" id="KW-0812">Transmembrane</keyword>
<keyword evidence="4 6" id="KW-1133">Transmembrane helix</keyword>
<evidence type="ECO:0000256" key="2">
    <source>
        <dbReference type="ARBA" id="ARBA00008854"/>
    </source>
</evidence>
<sequence>MATWFILAALIALSLFAILLYNALVKKRQMVEEGWSGIDVQLKRRNNLIPNLVETVKGYASHEQSTLDAVTQLRAKAGGLAKDDVAGRAKVEGELSQALGRLFAVAEAYPDLKASQNFSDLHASLDEIENAIQMARRYYNGAVRNMNVAVESFPSNLVASQFKFTKAEYFEIEDEAERAVPKVTF</sequence>
<evidence type="ECO:0000256" key="6">
    <source>
        <dbReference type="SAM" id="Phobius"/>
    </source>
</evidence>
<evidence type="ECO:0000256" key="1">
    <source>
        <dbReference type="ARBA" id="ARBA00004167"/>
    </source>
</evidence>
<dbReference type="Proteomes" id="UP000320593">
    <property type="component" value="Unassembled WGS sequence"/>
</dbReference>
<dbReference type="SUPFAM" id="SSF140478">
    <property type="entry name" value="LemA-like"/>
    <property type="match status" value="1"/>
</dbReference>
<proteinExistence type="inferred from homology"/>
<dbReference type="EMBL" id="VLLF01000004">
    <property type="protein sequence ID" value="TWI87676.1"/>
    <property type="molecule type" value="Genomic_DNA"/>
</dbReference>
<comment type="subcellular location">
    <subcellularLocation>
        <location evidence="1">Membrane</location>
        <topology evidence="1">Single-pass membrane protein</topology>
    </subcellularLocation>
</comment>
<dbReference type="InterPro" id="IPR007156">
    <property type="entry name" value="MamQ_LemA"/>
</dbReference>
<dbReference type="Gene3D" id="1.20.1440.20">
    <property type="entry name" value="LemA-like domain"/>
    <property type="match status" value="1"/>
</dbReference>
<comment type="caution">
    <text evidence="7">The sequence shown here is derived from an EMBL/GenBank/DDBJ whole genome shotgun (WGS) entry which is preliminary data.</text>
</comment>
<accession>A0A562T3P8</accession>
<protein>
    <submittedName>
        <fullName evidence="7">LemA protein</fullName>
    </submittedName>
</protein>
<evidence type="ECO:0000313" key="8">
    <source>
        <dbReference type="Proteomes" id="UP000320593"/>
    </source>
</evidence>
<organism evidence="7 8">
    <name type="scientific">Roseibium hamelinense</name>
    <dbReference type="NCBI Taxonomy" id="150831"/>
    <lineage>
        <taxon>Bacteria</taxon>
        <taxon>Pseudomonadati</taxon>
        <taxon>Pseudomonadota</taxon>
        <taxon>Alphaproteobacteria</taxon>
        <taxon>Hyphomicrobiales</taxon>
        <taxon>Stappiaceae</taxon>
        <taxon>Roseibium</taxon>
    </lineage>
</organism>
<dbReference type="AlphaFoldDB" id="A0A562T3P8"/>
<dbReference type="OrthoDB" id="9804152at2"/>
<reference evidence="7 8" key="1">
    <citation type="submission" date="2019-07" db="EMBL/GenBank/DDBJ databases">
        <title>Genomic Encyclopedia of Archaeal and Bacterial Type Strains, Phase II (KMG-II): from individual species to whole genera.</title>
        <authorList>
            <person name="Goeker M."/>
        </authorList>
    </citation>
    <scope>NUCLEOTIDE SEQUENCE [LARGE SCALE GENOMIC DNA]</scope>
    <source>
        <strain evidence="7 8">ATCC BAA-252</strain>
    </source>
</reference>
<evidence type="ECO:0000313" key="7">
    <source>
        <dbReference type="EMBL" id="TWI87676.1"/>
    </source>
</evidence>
<comment type="similarity">
    <text evidence="2">Belongs to the LemA family.</text>
</comment>
<gene>
    <name evidence="7" type="ORF">JM93_02245</name>
</gene>
<evidence type="ECO:0000256" key="3">
    <source>
        <dbReference type="ARBA" id="ARBA00022692"/>
    </source>
</evidence>
<dbReference type="RefSeq" id="WP_145343198.1">
    <property type="nucleotide sequence ID" value="NZ_SMLY01000047.1"/>
</dbReference>
<evidence type="ECO:0000256" key="5">
    <source>
        <dbReference type="ARBA" id="ARBA00023136"/>
    </source>
</evidence>